<comment type="similarity">
    <text evidence="2">Belongs to the CD99 family.</text>
</comment>
<dbReference type="GO" id="GO:0005886">
    <property type="term" value="C:plasma membrane"/>
    <property type="evidence" value="ECO:0007669"/>
    <property type="project" value="TreeGrafter"/>
</dbReference>
<evidence type="ECO:0000256" key="6">
    <source>
        <dbReference type="ARBA" id="ARBA00023136"/>
    </source>
</evidence>
<dbReference type="GO" id="GO:0034109">
    <property type="term" value="P:homotypic cell-cell adhesion"/>
    <property type="evidence" value="ECO:0007669"/>
    <property type="project" value="TreeGrafter"/>
</dbReference>
<evidence type="ECO:0000256" key="2">
    <source>
        <dbReference type="ARBA" id="ARBA00008763"/>
    </source>
</evidence>
<feature type="signal peptide" evidence="9">
    <location>
        <begin position="1"/>
        <end position="50"/>
    </location>
</feature>
<proteinExistence type="inferred from homology"/>
<sequence length="247" mass="25940">MKMDTRSGASSVRSAELRNSIGPRLDHSEGKMTSCMWILLLLASLVATRAQDLDLSDAFDDDKPTAKPTVKPAPPKNPDSGFDLSDAFDLDPKKPVVVPPKSEDDKKKPSGGDFDLSDAFGPDTEPKKPVVPPKERGTGGGSFDDKDLFDVNEGGEYKPDGGKSGGRGGDVPAYNENGDVSAPPQGGAMAAIISSVGVALLGAASSYFAYQKKKLCFKVQGGQDPESGKNHGTQSDPQVLSNLLRSS</sequence>
<evidence type="ECO:0008006" key="12">
    <source>
        <dbReference type="Google" id="ProtNLM"/>
    </source>
</evidence>
<feature type="compositionally biased region" description="Basic and acidic residues" evidence="7">
    <location>
        <begin position="124"/>
        <end position="161"/>
    </location>
</feature>
<dbReference type="PANTHER" id="PTHR15076">
    <property type="entry name" value="CD99/MIC2 PROTEIN RELATED"/>
    <property type="match status" value="1"/>
</dbReference>
<keyword evidence="5 8" id="KW-1133">Transmembrane helix</keyword>
<reference evidence="10 11" key="1">
    <citation type="submission" date="2020-04" db="EMBL/GenBank/DDBJ databases">
        <title>Chromosome-level genome assembly of a cyprinid fish Onychostoma macrolepis by integration of Nanopore Sequencing, Bionano and Hi-C technology.</title>
        <authorList>
            <person name="Wang D."/>
        </authorList>
    </citation>
    <scope>NUCLEOTIDE SEQUENCE [LARGE SCALE GENOMIC DNA]</scope>
    <source>
        <strain evidence="10">SWU-2019</strain>
        <tissue evidence="10">Muscle</tissue>
    </source>
</reference>
<evidence type="ECO:0000256" key="4">
    <source>
        <dbReference type="ARBA" id="ARBA00022729"/>
    </source>
</evidence>
<evidence type="ECO:0000256" key="7">
    <source>
        <dbReference type="SAM" id="MobiDB-lite"/>
    </source>
</evidence>
<accession>A0A7J6DHA2</accession>
<evidence type="ECO:0000256" key="8">
    <source>
        <dbReference type="SAM" id="Phobius"/>
    </source>
</evidence>
<evidence type="ECO:0000313" key="10">
    <source>
        <dbReference type="EMBL" id="KAF4118659.1"/>
    </source>
</evidence>
<evidence type="ECO:0000256" key="1">
    <source>
        <dbReference type="ARBA" id="ARBA00004479"/>
    </source>
</evidence>
<feature type="transmembrane region" description="Helical" evidence="8">
    <location>
        <begin position="188"/>
        <end position="210"/>
    </location>
</feature>
<feature type="chain" id="PRO_5029786231" description="CD99" evidence="9">
    <location>
        <begin position="51"/>
        <end position="247"/>
    </location>
</feature>
<dbReference type="InterPro" id="IPR022078">
    <property type="entry name" value="CD99L2"/>
</dbReference>
<feature type="region of interest" description="Disordered" evidence="7">
    <location>
        <begin position="220"/>
        <end position="247"/>
    </location>
</feature>
<keyword evidence="3 8" id="KW-0812">Transmembrane</keyword>
<dbReference type="AlphaFoldDB" id="A0A7J6DHA2"/>
<dbReference type="GO" id="GO:2000391">
    <property type="term" value="P:positive regulation of neutrophil extravasation"/>
    <property type="evidence" value="ECO:0007669"/>
    <property type="project" value="TreeGrafter"/>
</dbReference>
<comment type="caution">
    <text evidence="10">The sequence shown here is derived from an EMBL/GenBank/DDBJ whole genome shotgun (WGS) entry which is preliminary data.</text>
</comment>
<evidence type="ECO:0000256" key="5">
    <source>
        <dbReference type="ARBA" id="ARBA00022989"/>
    </source>
</evidence>
<organism evidence="10 11">
    <name type="scientific">Onychostoma macrolepis</name>
    <dbReference type="NCBI Taxonomy" id="369639"/>
    <lineage>
        <taxon>Eukaryota</taxon>
        <taxon>Metazoa</taxon>
        <taxon>Chordata</taxon>
        <taxon>Craniata</taxon>
        <taxon>Vertebrata</taxon>
        <taxon>Euteleostomi</taxon>
        <taxon>Actinopterygii</taxon>
        <taxon>Neopterygii</taxon>
        <taxon>Teleostei</taxon>
        <taxon>Ostariophysi</taxon>
        <taxon>Cypriniformes</taxon>
        <taxon>Cyprinidae</taxon>
        <taxon>Acrossocheilinae</taxon>
        <taxon>Onychostoma</taxon>
    </lineage>
</organism>
<gene>
    <name evidence="10" type="ORF">G5714_000710</name>
</gene>
<dbReference type="Pfam" id="PF12301">
    <property type="entry name" value="CD99L2"/>
    <property type="match status" value="1"/>
</dbReference>
<feature type="compositionally biased region" description="Polar residues" evidence="7">
    <location>
        <begin position="230"/>
        <end position="247"/>
    </location>
</feature>
<keyword evidence="4 9" id="KW-0732">Signal</keyword>
<dbReference type="GO" id="GO:0072683">
    <property type="term" value="P:T cell extravasation"/>
    <property type="evidence" value="ECO:0007669"/>
    <property type="project" value="TreeGrafter"/>
</dbReference>
<feature type="compositionally biased region" description="Basic and acidic residues" evidence="7">
    <location>
        <begin position="101"/>
        <end position="110"/>
    </location>
</feature>
<dbReference type="EMBL" id="JAAMOB010000001">
    <property type="protein sequence ID" value="KAF4118659.1"/>
    <property type="molecule type" value="Genomic_DNA"/>
</dbReference>
<feature type="region of interest" description="Disordered" evidence="7">
    <location>
        <begin position="56"/>
        <end position="186"/>
    </location>
</feature>
<protein>
    <recommendedName>
        <fullName evidence="12">CD99</fullName>
    </recommendedName>
</protein>
<keyword evidence="11" id="KW-1185">Reference proteome</keyword>
<evidence type="ECO:0000256" key="9">
    <source>
        <dbReference type="SAM" id="SignalP"/>
    </source>
</evidence>
<dbReference type="Proteomes" id="UP000579812">
    <property type="component" value="Unassembled WGS sequence"/>
</dbReference>
<dbReference type="PANTHER" id="PTHR15076:SF15">
    <property type="entry name" value="CD99 ANTIGEN"/>
    <property type="match status" value="1"/>
</dbReference>
<keyword evidence="6 8" id="KW-0472">Membrane</keyword>
<evidence type="ECO:0000313" key="11">
    <source>
        <dbReference type="Proteomes" id="UP000579812"/>
    </source>
</evidence>
<name>A0A7J6DHA2_9TELE</name>
<comment type="subcellular location">
    <subcellularLocation>
        <location evidence="1">Membrane</location>
        <topology evidence="1">Single-pass type I membrane protein</topology>
    </subcellularLocation>
</comment>
<evidence type="ECO:0000256" key="3">
    <source>
        <dbReference type="ARBA" id="ARBA00022692"/>
    </source>
</evidence>